<keyword evidence="3" id="KW-1185">Reference proteome</keyword>
<dbReference type="EMBL" id="JASJQH010000683">
    <property type="protein sequence ID" value="KAK9763275.1"/>
    <property type="molecule type" value="Genomic_DNA"/>
</dbReference>
<proteinExistence type="predicted"/>
<feature type="region of interest" description="Disordered" evidence="1">
    <location>
        <begin position="47"/>
        <end position="70"/>
    </location>
</feature>
<comment type="caution">
    <text evidence="2">The sequence shown here is derived from an EMBL/GenBank/DDBJ whole genome shotgun (WGS) entry which is preliminary data.</text>
</comment>
<gene>
    <name evidence="2" type="ORF">K7432_010197</name>
</gene>
<evidence type="ECO:0000256" key="1">
    <source>
        <dbReference type="SAM" id="MobiDB-lite"/>
    </source>
</evidence>
<dbReference type="Proteomes" id="UP001479436">
    <property type="component" value="Unassembled WGS sequence"/>
</dbReference>
<evidence type="ECO:0000313" key="2">
    <source>
        <dbReference type="EMBL" id="KAK9763275.1"/>
    </source>
</evidence>
<organism evidence="2 3">
    <name type="scientific">Basidiobolus ranarum</name>
    <dbReference type="NCBI Taxonomy" id="34480"/>
    <lineage>
        <taxon>Eukaryota</taxon>
        <taxon>Fungi</taxon>
        <taxon>Fungi incertae sedis</taxon>
        <taxon>Zoopagomycota</taxon>
        <taxon>Entomophthoromycotina</taxon>
        <taxon>Basidiobolomycetes</taxon>
        <taxon>Basidiobolales</taxon>
        <taxon>Basidiobolaceae</taxon>
        <taxon>Basidiobolus</taxon>
    </lineage>
</organism>
<evidence type="ECO:0000313" key="3">
    <source>
        <dbReference type="Proteomes" id="UP001479436"/>
    </source>
</evidence>
<reference evidence="2 3" key="1">
    <citation type="submission" date="2023-04" db="EMBL/GenBank/DDBJ databases">
        <title>Genome of Basidiobolus ranarum AG-B5.</title>
        <authorList>
            <person name="Stajich J.E."/>
            <person name="Carter-House D."/>
            <person name="Gryganskyi A."/>
        </authorList>
    </citation>
    <scope>NUCLEOTIDE SEQUENCE [LARGE SCALE GENOMIC DNA]</scope>
    <source>
        <strain evidence="2 3">AG-B5</strain>
    </source>
</reference>
<sequence length="159" mass="18290">MSNTRVSKELLHHSTDFTLELIAEFDSQRKKMHEEIEAQRRALRDNTFEEPSQEIPCTNPTLDTKPETTEEIQPTKVNRTVIKFKQLRKSLVHFWKQHTSKTDVASTPVKVTELKRGKTLSKDMLSVRNDKPSAKFHSLRVAPFLNSSKETQSVASLKS</sequence>
<protein>
    <submittedName>
        <fullName evidence="2">Uncharacterized protein</fullName>
    </submittedName>
</protein>
<accession>A0ABR2WP21</accession>
<name>A0ABR2WP21_9FUNG</name>